<dbReference type="GO" id="GO:0008776">
    <property type="term" value="F:acetate kinase activity"/>
    <property type="evidence" value="ECO:0007669"/>
    <property type="project" value="UniProtKB-UniRule"/>
</dbReference>
<protein>
    <recommendedName>
        <fullName evidence="9">Acetate kinase</fullName>
        <ecNumber evidence="9">2.7.2.1</ecNumber>
    </recommendedName>
    <alternativeName>
        <fullName evidence="9">Acetokinase</fullName>
    </alternativeName>
</protein>
<comment type="subcellular location">
    <subcellularLocation>
        <location evidence="9">Cytoplasm</location>
    </subcellularLocation>
</comment>
<dbReference type="InterPro" id="IPR000890">
    <property type="entry name" value="Aliphatic_acid_kin_short-chain"/>
</dbReference>
<dbReference type="RefSeq" id="WP_012040511.1">
    <property type="nucleotide sequence ID" value="NC_009484.1"/>
</dbReference>
<keyword evidence="3 9" id="KW-0808">Transferase</keyword>
<dbReference type="STRING" id="349163.Acry_3055"/>
<evidence type="ECO:0000256" key="3">
    <source>
        <dbReference type="ARBA" id="ARBA00022679"/>
    </source>
</evidence>
<keyword evidence="4 9" id="KW-0479">Metal-binding</keyword>
<evidence type="ECO:0000256" key="10">
    <source>
        <dbReference type="RuleBase" id="RU003835"/>
    </source>
</evidence>
<dbReference type="GO" id="GO:0000287">
    <property type="term" value="F:magnesium ion binding"/>
    <property type="evidence" value="ECO:0007669"/>
    <property type="project" value="UniProtKB-UniRule"/>
</dbReference>
<evidence type="ECO:0000256" key="6">
    <source>
        <dbReference type="ARBA" id="ARBA00022777"/>
    </source>
</evidence>
<dbReference type="Gene3D" id="3.30.420.40">
    <property type="match status" value="2"/>
</dbReference>
<dbReference type="HOGENOM" id="CLU_020352_0_0_5"/>
<reference evidence="11 12" key="1">
    <citation type="submission" date="2007-05" db="EMBL/GenBank/DDBJ databases">
        <title>Complete sequence of chromosome of Acidiphilium cryptum JF-5.</title>
        <authorList>
            <consortium name="US DOE Joint Genome Institute"/>
            <person name="Copeland A."/>
            <person name="Lucas S."/>
            <person name="Lapidus A."/>
            <person name="Barry K."/>
            <person name="Detter J.C."/>
            <person name="Glavina del Rio T."/>
            <person name="Hammon N."/>
            <person name="Israni S."/>
            <person name="Dalin E."/>
            <person name="Tice H."/>
            <person name="Pitluck S."/>
            <person name="Sims D."/>
            <person name="Brettin T."/>
            <person name="Bruce D."/>
            <person name="Han C."/>
            <person name="Schmutz J."/>
            <person name="Larimer F."/>
            <person name="Land M."/>
            <person name="Hauser L."/>
            <person name="Kyrpides N."/>
            <person name="Kim E."/>
            <person name="Magnuson T."/>
            <person name="Richardson P."/>
        </authorList>
    </citation>
    <scope>NUCLEOTIDE SEQUENCE [LARGE SCALE GENOMIC DNA]</scope>
    <source>
        <strain evidence="11 12">JF-5</strain>
    </source>
</reference>
<comment type="cofactor">
    <cofactor evidence="9">
        <name>Mg(2+)</name>
        <dbReference type="ChEBI" id="CHEBI:18420"/>
    </cofactor>
    <cofactor evidence="9">
        <name>Mn(2+)</name>
        <dbReference type="ChEBI" id="CHEBI:29035"/>
    </cofactor>
    <text evidence="9">Mg(2+). Can also accept Mn(2+).</text>
</comment>
<comment type="function">
    <text evidence="9">Catalyzes the formation of acetyl phosphate from acetate and ATP. Can also catalyze the reverse reaction.</text>
</comment>
<name>A5G312_ACICJ</name>
<comment type="subunit">
    <text evidence="9">Homodimer.</text>
</comment>
<evidence type="ECO:0000256" key="1">
    <source>
        <dbReference type="ARBA" id="ARBA00008748"/>
    </source>
</evidence>
<dbReference type="GO" id="GO:0005524">
    <property type="term" value="F:ATP binding"/>
    <property type="evidence" value="ECO:0007669"/>
    <property type="project" value="UniProtKB-KW"/>
</dbReference>
<feature type="binding site" evidence="9">
    <location>
        <position position="378"/>
    </location>
    <ligand>
        <name>Mg(2+)</name>
        <dbReference type="ChEBI" id="CHEBI:18420"/>
    </ligand>
</feature>
<dbReference type="UniPathway" id="UPA00340">
    <property type="reaction ID" value="UER00458"/>
</dbReference>
<evidence type="ECO:0000313" key="12">
    <source>
        <dbReference type="Proteomes" id="UP000000245"/>
    </source>
</evidence>
<evidence type="ECO:0000256" key="2">
    <source>
        <dbReference type="ARBA" id="ARBA00022490"/>
    </source>
</evidence>
<dbReference type="EMBL" id="CP000697">
    <property type="protein sequence ID" value="ABQ32244.1"/>
    <property type="molecule type" value="Genomic_DNA"/>
</dbReference>
<dbReference type="InterPro" id="IPR023865">
    <property type="entry name" value="Aliphatic_acid_kinase_CS"/>
</dbReference>
<dbReference type="GO" id="GO:0005829">
    <property type="term" value="C:cytosol"/>
    <property type="evidence" value="ECO:0007669"/>
    <property type="project" value="TreeGrafter"/>
</dbReference>
<dbReference type="PANTHER" id="PTHR21060">
    <property type="entry name" value="ACETATE KINASE"/>
    <property type="match status" value="1"/>
</dbReference>
<dbReference type="SUPFAM" id="SSF53067">
    <property type="entry name" value="Actin-like ATPase domain"/>
    <property type="match status" value="2"/>
</dbReference>
<dbReference type="KEGG" id="acr:Acry_3055"/>
<evidence type="ECO:0000313" key="11">
    <source>
        <dbReference type="EMBL" id="ABQ32244.1"/>
    </source>
</evidence>
<evidence type="ECO:0000256" key="9">
    <source>
        <dbReference type="HAMAP-Rule" id="MF_00020"/>
    </source>
</evidence>
<dbReference type="eggNOG" id="COG0282">
    <property type="taxonomic scope" value="Bacteria"/>
</dbReference>
<feature type="binding site" evidence="9">
    <location>
        <position position="9"/>
    </location>
    <ligand>
        <name>Mg(2+)</name>
        <dbReference type="ChEBI" id="CHEBI:18420"/>
    </ligand>
</feature>
<dbReference type="GO" id="GO:0006083">
    <property type="term" value="P:acetate metabolic process"/>
    <property type="evidence" value="ECO:0007669"/>
    <property type="project" value="TreeGrafter"/>
</dbReference>
<dbReference type="NCBIfam" id="TIGR00016">
    <property type="entry name" value="ackA"/>
    <property type="match status" value="1"/>
</dbReference>
<dbReference type="Pfam" id="PF00871">
    <property type="entry name" value="Acetate_kinase"/>
    <property type="match status" value="1"/>
</dbReference>
<feature type="binding site" evidence="9">
    <location>
        <position position="92"/>
    </location>
    <ligand>
        <name>substrate</name>
    </ligand>
</feature>
<dbReference type="EC" id="2.7.2.1" evidence="9"/>
<feature type="binding site" evidence="9">
    <location>
        <begin position="207"/>
        <end position="211"/>
    </location>
    <ligand>
        <name>ATP</name>
        <dbReference type="ChEBI" id="CHEBI:30616"/>
    </ligand>
</feature>
<feature type="binding site" evidence="9">
    <location>
        <position position="16"/>
    </location>
    <ligand>
        <name>ATP</name>
        <dbReference type="ChEBI" id="CHEBI:30616"/>
    </ligand>
</feature>
<dbReference type="PANTHER" id="PTHR21060:SF21">
    <property type="entry name" value="ACETATE KINASE"/>
    <property type="match status" value="1"/>
</dbReference>
<keyword evidence="7 9" id="KW-0067">ATP-binding</keyword>
<dbReference type="InterPro" id="IPR043129">
    <property type="entry name" value="ATPase_NBD"/>
</dbReference>
<gene>
    <name evidence="9" type="primary">ackA</name>
    <name evidence="11" type="ordered locus">Acry_3055</name>
</gene>
<evidence type="ECO:0000256" key="5">
    <source>
        <dbReference type="ARBA" id="ARBA00022741"/>
    </source>
</evidence>
<dbReference type="InterPro" id="IPR004372">
    <property type="entry name" value="Ac/propionate_kinase"/>
</dbReference>
<dbReference type="PROSITE" id="PS01075">
    <property type="entry name" value="ACETATE_KINASE_1"/>
    <property type="match status" value="1"/>
</dbReference>
<dbReference type="Proteomes" id="UP000000245">
    <property type="component" value="Chromosome"/>
</dbReference>
<feature type="active site" description="Proton donor/acceptor" evidence="9">
    <location>
        <position position="149"/>
    </location>
</feature>
<proteinExistence type="inferred from homology"/>
<sequence length="392" mass="41788">MSNAVLVLNAGSSSLKFGIFDTEDGQPRRAHGMIERIGEAPHFQGFDAEGRPVTERRWETGAAMTHEDLLGPLLDWADDHLDSDHLVAVGHRIVHGGQNFAAPVRLDEAVIAALAALTPLAPLHQPHNLAAVRAIARLRPNLPQIGCFDTGFHRTMTDVATRLPLPARYHEAGVRRYGFHGISYEYIAHALAAADPARAAGKVIAAHLGNGASACAMLAGRSVESSMGFTALDGLMMGTRPGTLDPGVVLYMVEQEQLDTKAISRCLYSESGLLGVSGEASDMRTLLVSDRPESRLAVDLFCHRAAREIAALTVALGGLETLVFTAGIGEHAAPVRRMICARLAHLGIVLDDASNERHAPVISASASTIEVRVIPTDEEAMIARHTIALLSG</sequence>
<dbReference type="PIRSF" id="PIRSF000722">
    <property type="entry name" value="Acetate_prop_kin"/>
    <property type="match status" value="1"/>
</dbReference>
<dbReference type="PRINTS" id="PR00471">
    <property type="entry name" value="ACETATEKNASE"/>
</dbReference>
<comment type="similarity">
    <text evidence="1 9 10">Belongs to the acetokinase family.</text>
</comment>
<dbReference type="PROSITE" id="PS01076">
    <property type="entry name" value="ACETATE_KINASE_2"/>
    <property type="match status" value="1"/>
</dbReference>
<keyword evidence="6 9" id="KW-0418">Kinase</keyword>
<dbReference type="HAMAP" id="MF_00020">
    <property type="entry name" value="Acetate_kinase"/>
    <property type="match status" value="1"/>
</dbReference>
<feature type="site" description="Transition state stabilizer" evidence="9">
    <location>
        <position position="240"/>
    </location>
</feature>
<keyword evidence="5 9" id="KW-0547">Nucleotide-binding</keyword>
<comment type="pathway">
    <text evidence="9">Metabolic intermediate biosynthesis; acetyl-CoA biosynthesis; acetyl-CoA from acetate: step 1/2.</text>
</comment>
<dbReference type="GO" id="GO:0006085">
    <property type="term" value="P:acetyl-CoA biosynthetic process"/>
    <property type="evidence" value="ECO:0007669"/>
    <property type="project" value="UniProtKB-UniRule"/>
</dbReference>
<feature type="binding site" evidence="9">
    <location>
        <begin position="282"/>
        <end position="284"/>
    </location>
    <ligand>
        <name>ATP</name>
        <dbReference type="ChEBI" id="CHEBI:30616"/>
    </ligand>
</feature>
<keyword evidence="12" id="KW-1185">Reference proteome</keyword>
<comment type="catalytic activity">
    <reaction evidence="9">
        <text>acetate + ATP = acetyl phosphate + ADP</text>
        <dbReference type="Rhea" id="RHEA:11352"/>
        <dbReference type="ChEBI" id="CHEBI:22191"/>
        <dbReference type="ChEBI" id="CHEBI:30089"/>
        <dbReference type="ChEBI" id="CHEBI:30616"/>
        <dbReference type="ChEBI" id="CHEBI:456216"/>
        <dbReference type="EC" id="2.7.2.1"/>
    </reaction>
</comment>
<feature type="binding site" evidence="9">
    <location>
        <begin position="327"/>
        <end position="331"/>
    </location>
    <ligand>
        <name>ATP</name>
        <dbReference type="ChEBI" id="CHEBI:30616"/>
    </ligand>
</feature>
<keyword evidence="2 9" id="KW-0963">Cytoplasm</keyword>
<accession>A5G312</accession>
<evidence type="ECO:0000256" key="8">
    <source>
        <dbReference type="ARBA" id="ARBA00022842"/>
    </source>
</evidence>
<keyword evidence="8 9" id="KW-0460">Magnesium</keyword>
<feature type="site" description="Transition state stabilizer" evidence="9">
    <location>
        <position position="180"/>
    </location>
</feature>
<evidence type="ECO:0000256" key="7">
    <source>
        <dbReference type="ARBA" id="ARBA00022840"/>
    </source>
</evidence>
<dbReference type="AlphaFoldDB" id="A5G312"/>
<organism evidence="11 12">
    <name type="scientific">Acidiphilium cryptum (strain JF-5)</name>
    <dbReference type="NCBI Taxonomy" id="349163"/>
    <lineage>
        <taxon>Bacteria</taxon>
        <taxon>Pseudomonadati</taxon>
        <taxon>Pseudomonadota</taxon>
        <taxon>Alphaproteobacteria</taxon>
        <taxon>Acetobacterales</taxon>
        <taxon>Acidocellaceae</taxon>
        <taxon>Acidiphilium</taxon>
    </lineage>
</organism>
<evidence type="ECO:0000256" key="4">
    <source>
        <dbReference type="ARBA" id="ARBA00022723"/>
    </source>
</evidence>